<reference evidence="1" key="5">
    <citation type="journal article" date="2021" name="G3 (Bethesda)">
        <title>Aegilops tauschii genome assembly Aet v5.0 features greater sequence contiguity and improved annotation.</title>
        <authorList>
            <person name="Wang L."/>
            <person name="Zhu T."/>
            <person name="Rodriguez J.C."/>
            <person name="Deal K.R."/>
            <person name="Dubcovsky J."/>
            <person name="McGuire P.E."/>
            <person name="Lux T."/>
            <person name="Spannagl M."/>
            <person name="Mayer K.F.X."/>
            <person name="Baldrich P."/>
            <person name="Meyers B.C."/>
            <person name="Huo N."/>
            <person name="Gu Y.Q."/>
            <person name="Zhou H."/>
            <person name="Devos K.M."/>
            <person name="Bennetzen J.L."/>
            <person name="Unver T."/>
            <person name="Budak H."/>
            <person name="Gulick P.J."/>
            <person name="Galiba G."/>
            <person name="Kalapos B."/>
            <person name="Nelson D.R."/>
            <person name="Li P."/>
            <person name="You F.M."/>
            <person name="Luo M.C."/>
            <person name="Dvorak J."/>
        </authorList>
    </citation>
    <scope>NUCLEOTIDE SEQUENCE [LARGE SCALE GENOMIC DNA]</scope>
    <source>
        <strain evidence="1">cv. AL8/78</strain>
    </source>
</reference>
<evidence type="ECO:0000313" key="2">
    <source>
        <dbReference type="Proteomes" id="UP000015105"/>
    </source>
</evidence>
<keyword evidence="2" id="KW-1185">Reference proteome</keyword>
<dbReference type="Proteomes" id="UP000015105">
    <property type="component" value="Chromosome 7D"/>
</dbReference>
<evidence type="ECO:0000313" key="1">
    <source>
        <dbReference type="EnsemblPlants" id="AET7Gv21137000.18"/>
    </source>
</evidence>
<sequence length="55" mass="6296">IFPLHRLFSMYQFTSDSYNLILCLQINIPYGRPTEFSIQSAKGAQYNLKPAKSSP</sequence>
<reference evidence="1" key="4">
    <citation type="submission" date="2019-03" db="UniProtKB">
        <authorList>
            <consortium name="EnsemblPlants"/>
        </authorList>
    </citation>
    <scope>IDENTIFICATION</scope>
</reference>
<name>A0A453SXE3_AEGTS</name>
<organism evidence="1 2">
    <name type="scientific">Aegilops tauschii subsp. strangulata</name>
    <name type="common">Goatgrass</name>
    <dbReference type="NCBI Taxonomy" id="200361"/>
    <lineage>
        <taxon>Eukaryota</taxon>
        <taxon>Viridiplantae</taxon>
        <taxon>Streptophyta</taxon>
        <taxon>Embryophyta</taxon>
        <taxon>Tracheophyta</taxon>
        <taxon>Spermatophyta</taxon>
        <taxon>Magnoliopsida</taxon>
        <taxon>Liliopsida</taxon>
        <taxon>Poales</taxon>
        <taxon>Poaceae</taxon>
        <taxon>BOP clade</taxon>
        <taxon>Pooideae</taxon>
        <taxon>Triticodae</taxon>
        <taxon>Triticeae</taxon>
        <taxon>Triticinae</taxon>
        <taxon>Aegilops</taxon>
    </lineage>
</organism>
<dbReference type="AlphaFoldDB" id="A0A453SXE3"/>
<reference evidence="2" key="2">
    <citation type="journal article" date="2017" name="Nat. Plants">
        <title>The Aegilops tauschii genome reveals multiple impacts of transposons.</title>
        <authorList>
            <person name="Zhao G."/>
            <person name="Zou C."/>
            <person name="Li K."/>
            <person name="Wang K."/>
            <person name="Li T."/>
            <person name="Gao L."/>
            <person name="Zhang X."/>
            <person name="Wang H."/>
            <person name="Yang Z."/>
            <person name="Liu X."/>
            <person name="Jiang W."/>
            <person name="Mao L."/>
            <person name="Kong X."/>
            <person name="Jiao Y."/>
            <person name="Jia J."/>
        </authorList>
    </citation>
    <scope>NUCLEOTIDE SEQUENCE [LARGE SCALE GENOMIC DNA]</scope>
    <source>
        <strain evidence="2">cv. AL8/78</strain>
    </source>
</reference>
<accession>A0A453SXE3</accession>
<reference evidence="2" key="1">
    <citation type="journal article" date="2014" name="Science">
        <title>Ancient hybridizations among the ancestral genomes of bread wheat.</title>
        <authorList>
            <consortium name="International Wheat Genome Sequencing Consortium,"/>
            <person name="Marcussen T."/>
            <person name="Sandve S.R."/>
            <person name="Heier L."/>
            <person name="Spannagl M."/>
            <person name="Pfeifer M."/>
            <person name="Jakobsen K.S."/>
            <person name="Wulff B.B."/>
            <person name="Steuernagel B."/>
            <person name="Mayer K.F."/>
            <person name="Olsen O.A."/>
        </authorList>
    </citation>
    <scope>NUCLEOTIDE SEQUENCE [LARGE SCALE GENOMIC DNA]</scope>
    <source>
        <strain evidence="2">cv. AL8/78</strain>
    </source>
</reference>
<proteinExistence type="predicted"/>
<protein>
    <submittedName>
        <fullName evidence="1">Uncharacterized protein</fullName>
    </submittedName>
</protein>
<reference evidence="1" key="3">
    <citation type="journal article" date="2017" name="Nature">
        <title>Genome sequence of the progenitor of the wheat D genome Aegilops tauschii.</title>
        <authorList>
            <person name="Luo M.C."/>
            <person name="Gu Y.Q."/>
            <person name="Puiu D."/>
            <person name="Wang H."/>
            <person name="Twardziok S.O."/>
            <person name="Deal K.R."/>
            <person name="Huo N."/>
            <person name="Zhu T."/>
            <person name="Wang L."/>
            <person name="Wang Y."/>
            <person name="McGuire P.E."/>
            <person name="Liu S."/>
            <person name="Long H."/>
            <person name="Ramasamy R.K."/>
            <person name="Rodriguez J.C."/>
            <person name="Van S.L."/>
            <person name="Yuan L."/>
            <person name="Wang Z."/>
            <person name="Xia Z."/>
            <person name="Xiao L."/>
            <person name="Anderson O.D."/>
            <person name="Ouyang S."/>
            <person name="Liang Y."/>
            <person name="Zimin A.V."/>
            <person name="Pertea G."/>
            <person name="Qi P."/>
            <person name="Bennetzen J.L."/>
            <person name="Dai X."/>
            <person name="Dawson M.W."/>
            <person name="Muller H.G."/>
            <person name="Kugler K."/>
            <person name="Rivarola-Duarte L."/>
            <person name="Spannagl M."/>
            <person name="Mayer K.F.X."/>
            <person name="Lu F.H."/>
            <person name="Bevan M.W."/>
            <person name="Leroy P."/>
            <person name="Li P."/>
            <person name="You F.M."/>
            <person name="Sun Q."/>
            <person name="Liu Z."/>
            <person name="Lyons E."/>
            <person name="Wicker T."/>
            <person name="Salzberg S.L."/>
            <person name="Devos K.M."/>
            <person name="Dvorak J."/>
        </authorList>
    </citation>
    <scope>NUCLEOTIDE SEQUENCE [LARGE SCALE GENOMIC DNA]</scope>
    <source>
        <strain evidence="1">cv. AL8/78</strain>
    </source>
</reference>
<dbReference type="Gramene" id="AET7Gv21137000.18">
    <property type="protein sequence ID" value="AET7Gv21137000.18"/>
    <property type="gene ID" value="AET7Gv21137000"/>
</dbReference>
<dbReference type="EnsemblPlants" id="AET7Gv21137000.18">
    <property type="protein sequence ID" value="AET7Gv21137000.18"/>
    <property type="gene ID" value="AET7Gv21137000"/>
</dbReference>